<dbReference type="InterPro" id="IPR000014">
    <property type="entry name" value="PAS"/>
</dbReference>
<name>A0A7G9Z492_9EURY</name>
<dbReference type="Gene3D" id="3.30.450.20">
    <property type="entry name" value="PAS domain"/>
    <property type="match status" value="1"/>
</dbReference>
<dbReference type="AlphaFoldDB" id="A0A7G9Z492"/>
<dbReference type="NCBIfam" id="TIGR00229">
    <property type="entry name" value="sensory_box"/>
    <property type="match status" value="1"/>
</dbReference>
<sequence>MRDGAQKLVEFFQKKNGVRFRVEITAAPIMSGGELKYYLANWVDITERKKREEELEAHREHIKLINKILRHDIINDLSVINSALRLYGRSKEEELLEEASVYVNKSVELINRMRELEIFISSHRGLKLYPVTEVLKEVLASVSTA</sequence>
<dbReference type="InterPro" id="IPR000700">
    <property type="entry name" value="PAS-assoc_C"/>
</dbReference>
<organism evidence="2">
    <name type="scientific">Candidatus Methanophaga sp. ANME-1 ERB7</name>
    <dbReference type="NCBI Taxonomy" id="2759913"/>
    <lineage>
        <taxon>Archaea</taxon>
        <taxon>Methanobacteriati</taxon>
        <taxon>Methanobacteriota</taxon>
        <taxon>Stenosarchaea group</taxon>
        <taxon>Methanomicrobia</taxon>
        <taxon>Candidatus Methanophagales</taxon>
        <taxon>Candidatus Methanophagaceae</taxon>
        <taxon>Candidatus Methanophaga</taxon>
    </lineage>
</organism>
<protein>
    <recommendedName>
        <fullName evidence="1">PAC domain-containing protein</fullName>
    </recommendedName>
</protein>
<dbReference type="InterPro" id="IPR035965">
    <property type="entry name" value="PAS-like_dom_sf"/>
</dbReference>
<proteinExistence type="predicted"/>
<gene>
    <name evidence="2" type="ORF">PBMGCBEP_00010</name>
</gene>
<accession>A0A7G9Z492</accession>
<reference evidence="2" key="1">
    <citation type="submission" date="2020-06" db="EMBL/GenBank/DDBJ databases">
        <title>Unique genomic features of the anaerobic methanotrophic archaea.</title>
        <authorList>
            <person name="Chadwick G.L."/>
            <person name="Skennerton C.T."/>
            <person name="Laso-Perez R."/>
            <person name="Leu A.O."/>
            <person name="Speth D.R."/>
            <person name="Yu H."/>
            <person name="Morgan-Lang C."/>
            <person name="Hatzenpichler R."/>
            <person name="Goudeau D."/>
            <person name="Malmstrom R."/>
            <person name="Brazelton W.J."/>
            <person name="Woyke T."/>
            <person name="Hallam S.J."/>
            <person name="Tyson G.W."/>
            <person name="Wegener G."/>
            <person name="Boetius A."/>
            <person name="Orphan V."/>
        </authorList>
    </citation>
    <scope>NUCLEOTIDE SEQUENCE</scope>
</reference>
<feature type="domain" description="PAC" evidence="1">
    <location>
        <begin position="2"/>
        <end position="57"/>
    </location>
</feature>
<dbReference type="EMBL" id="MT631602">
    <property type="protein sequence ID" value="QNO55076.1"/>
    <property type="molecule type" value="Genomic_DNA"/>
</dbReference>
<evidence type="ECO:0000313" key="2">
    <source>
        <dbReference type="EMBL" id="QNO55076.1"/>
    </source>
</evidence>
<dbReference type="PROSITE" id="PS50113">
    <property type="entry name" value="PAC"/>
    <property type="match status" value="1"/>
</dbReference>
<dbReference type="SUPFAM" id="SSF55785">
    <property type="entry name" value="PYP-like sensor domain (PAS domain)"/>
    <property type="match status" value="1"/>
</dbReference>
<evidence type="ECO:0000259" key="1">
    <source>
        <dbReference type="PROSITE" id="PS50113"/>
    </source>
</evidence>